<accession>A0A8B8Q8C2</accession>
<dbReference type="Proteomes" id="UP000827889">
    <property type="component" value="Chromosome 1"/>
</dbReference>
<proteinExistence type="predicted"/>
<protein>
    <recommendedName>
        <fullName evidence="4">DNA-directed RNA polymerase subunit</fullName>
    </recommendedName>
</protein>
<dbReference type="InterPro" id="IPR012340">
    <property type="entry name" value="NA-bd_OB-fold"/>
</dbReference>
<dbReference type="GO" id="GO:0006352">
    <property type="term" value="P:DNA-templated transcription initiation"/>
    <property type="evidence" value="ECO:0007669"/>
    <property type="project" value="UniProtKB-UniRule"/>
</dbReference>
<evidence type="ECO:0000256" key="3">
    <source>
        <dbReference type="ARBA" id="ARBA00023163"/>
    </source>
</evidence>
<dbReference type="Gene3D" id="2.40.50.140">
    <property type="entry name" value="Nucleic acid-binding proteins"/>
    <property type="match status" value="1"/>
</dbReference>
<dbReference type="RefSeq" id="XP_030543345.1">
    <property type="nucleotide sequence ID" value="XM_030687485.2"/>
</dbReference>
<dbReference type="InterPro" id="IPR036898">
    <property type="entry name" value="RNA_pol_Rpb7-like_N_sf"/>
</dbReference>
<evidence type="ECO:0000313" key="5">
    <source>
        <dbReference type="Proteomes" id="UP000827889"/>
    </source>
</evidence>
<dbReference type="Gene3D" id="3.30.1490.120">
    <property type="entry name" value="RNA polymerase Rpb7-like, N-terminal domain"/>
    <property type="match status" value="1"/>
</dbReference>
<evidence type="ECO:0000313" key="6">
    <source>
        <dbReference type="RefSeq" id="XP_030543345.1"/>
    </source>
</evidence>
<dbReference type="GO" id="GO:0003697">
    <property type="term" value="F:single-stranded DNA binding"/>
    <property type="evidence" value="ECO:0007669"/>
    <property type="project" value="TreeGrafter"/>
</dbReference>
<dbReference type="PANTHER" id="PTHR12709:SF6">
    <property type="entry name" value="DNA-DIRECTED RNA POLYMERASE SUBUNIT 7-LIKE PROTEIN"/>
    <property type="match status" value="1"/>
</dbReference>
<dbReference type="OrthoDB" id="1162399at2759"/>
<comment type="function">
    <text evidence="4">DNA-dependent RNA polymerase which catalyzes the transcription of DNA into RNA using the four ribonucleoside triphosphates as substrates.</text>
</comment>
<dbReference type="GO" id="GO:0005634">
    <property type="term" value="C:nucleus"/>
    <property type="evidence" value="ECO:0007669"/>
    <property type="project" value="UniProtKB-SubCell"/>
</dbReference>
<comment type="subcellular location">
    <subcellularLocation>
        <location evidence="1 4">Nucleus</location>
    </subcellularLocation>
</comment>
<reference evidence="6" key="2">
    <citation type="submission" date="2025-08" db="UniProtKB">
        <authorList>
            <consortium name="RefSeq"/>
        </authorList>
    </citation>
    <scope>IDENTIFICATION</scope>
    <source>
        <tissue evidence="6">Leaf</tissue>
    </source>
</reference>
<evidence type="ECO:0000256" key="1">
    <source>
        <dbReference type="ARBA" id="ARBA00004123"/>
    </source>
</evidence>
<dbReference type="GO" id="GO:0000428">
    <property type="term" value="C:DNA-directed RNA polymerase complex"/>
    <property type="evidence" value="ECO:0007669"/>
    <property type="project" value="UniProtKB-KW"/>
</dbReference>
<evidence type="ECO:0000256" key="4">
    <source>
        <dbReference type="RuleBase" id="RU369086"/>
    </source>
</evidence>
<dbReference type="KEGG" id="rarg:115750263"/>
<dbReference type="InterPro" id="IPR045113">
    <property type="entry name" value="Rpb7-like"/>
</dbReference>
<keyword evidence="3 4" id="KW-0804">Transcription</keyword>
<gene>
    <name evidence="6" type="primary">LOC115750263</name>
</gene>
<keyword evidence="4" id="KW-0539">Nucleus</keyword>
<sequence length="189" mass="21081">MLCEVELVKYVVYPMNPDSNSLISRRSVITRLLKALLHEKASKDHGYFLAITSFKSINLTGVNEARHAFFRVIFKCRTFMPFPGEILQGVVDLVLRSGMGLVLRSGPVNYALLPAARMPGYNFIPGENPSFLHDKLGKIEAGVVVRFAVILVRWIERRGAARKEFSVLASLEGESLGPLPLVQPDEIEL</sequence>
<dbReference type="GeneID" id="115750263"/>
<dbReference type="PANTHER" id="PTHR12709">
    <property type="entry name" value="DNA-DIRECTED RNA POLYMERASE II, III"/>
    <property type="match status" value="1"/>
</dbReference>
<organism evidence="5 6">
    <name type="scientific">Rhodamnia argentea</name>
    <dbReference type="NCBI Taxonomy" id="178133"/>
    <lineage>
        <taxon>Eukaryota</taxon>
        <taxon>Viridiplantae</taxon>
        <taxon>Streptophyta</taxon>
        <taxon>Embryophyta</taxon>
        <taxon>Tracheophyta</taxon>
        <taxon>Spermatophyta</taxon>
        <taxon>Magnoliopsida</taxon>
        <taxon>eudicotyledons</taxon>
        <taxon>Gunneridae</taxon>
        <taxon>Pentapetalae</taxon>
        <taxon>rosids</taxon>
        <taxon>malvids</taxon>
        <taxon>Myrtales</taxon>
        <taxon>Myrtaceae</taxon>
        <taxon>Myrtoideae</taxon>
        <taxon>Myrteae</taxon>
        <taxon>Australasian group</taxon>
        <taxon>Rhodamnia</taxon>
    </lineage>
</organism>
<dbReference type="GO" id="GO:0003727">
    <property type="term" value="F:single-stranded RNA binding"/>
    <property type="evidence" value="ECO:0007669"/>
    <property type="project" value="TreeGrafter"/>
</dbReference>
<evidence type="ECO:0000256" key="2">
    <source>
        <dbReference type="ARBA" id="ARBA00022478"/>
    </source>
</evidence>
<keyword evidence="5" id="KW-1185">Reference proteome</keyword>
<dbReference type="AlphaFoldDB" id="A0A8B8Q8C2"/>
<name>A0A8B8Q8C2_9MYRT</name>
<keyword evidence="2 4" id="KW-0240">DNA-directed RNA polymerase</keyword>
<reference evidence="5" key="1">
    <citation type="submission" date="2025-05" db="UniProtKB">
        <authorList>
            <consortium name="RefSeq"/>
        </authorList>
    </citation>
    <scope>NUCLEOTIDE SEQUENCE [LARGE SCALE GENOMIC DNA]</scope>
</reference>